<dbReference type="RefSeq" id="WP_119896795.1">
    <property type="nucleotide sequence ID" value="NZ_QNRC01000022.1"/>
</dbReference>
<evidence type="ECO:0000256" key="2">
    <source>
        <dbReference type="ARBA" id="ARBA00023002"/>
    </source>
</evidence>
<dbReference type="PRINTS" id="PR00081">
    <property type="entry name" value="GDHRDH"/>
</dbReference>
<dbReference type="GO" id="GO:0016491">
    <property type="term" value="F:oxidoreductase activity"/>
    <property type="evidence" value="ECO:0007669"/>
    <property type="project" value="UniProtKB-KW"/>
</dbReference>
<organism evidence="3 4">
    <name type="scientific">Paracoccus siganidrum</name>
    <dbReference type="NCBI Taxonomy" id="1276757"/>
    <lineage>
        <taxon>Bacteria</taxon>
        <taxon>Pseudomonadati</taxon>
        <taxon>Pseudomonadota</taxon>
        <taxon>Alphaproteobacteria</taxon>
        <taxon>Rhodobacterales</taxon>
        <taxon>Paracoccaceae</taxon>
        <taxon>Paracoccus</taxon>
    </lineage>
</organism>
<dbReference type="FunFam" id="3.40.50.720:FF:000084">
    <property type="entry name" value="Short-chain dehydrogenase reductase"/>
    <property type="match status" value="1"/>
</dbReference>
<evidence type="ECO:0000256" key="1">
    <source>
        <dbReference type="ARBA" id="ARBA00006484"/>
    </source>
</evidence>
<dbReference type="PANTHER" id="PTHR43639">
    <property type="entry name" value="OXIDOREDUCTASE, SHORT-CHAIN DEHYDROGENASE/REDUCTASE FAMILY (AFU_ORTHOLOGUE AFUA_5G02870)"/>
    <property type="match status" value="1"/>
</dbReference>
<dbReference type="PANTHER" id="PTHR43639:SF1">
    <property type="entry name" value="SHORT-CHAIN DEHYDROGENASE_REDUCTASE FAMILY PROTEIN"/>
    <property type="match status" value="1"/>
</dbReference>
<name>A0A419AAS5_9RHOB</name>
<dbReference type="InterPro" id="IPR002347">
    <property type="entry name" value="SDR_fam"/>
</dbReference>
<dbReference type="Proteomes" id="UP000283587">
    <property type="component" value="Unassembled WGS sequence"/>
</dbReference>
<protein>
    <submittedName>
        <fullName evidence="3">SDR family oxidoreductase</fullName>
    </submittedName>
</protein>
<reference evidence="4" key="1">
    <citation type="submission" date="2018-09" db="EMBL/GenBank/DDBJ databases">
        <title>Paracoccus onubensis nov. sp. a moderate halophilic bacterium isolated from Gruta de las Maravillas (Aracena, Spain).</title>
        <authorList>
            <person name="Jurado V."/>
            <person name="Gutierrez-Patricio S."/>
            <person name="Gonzalez-Pimentel J.L."/>
            <person name="Miller A.Z."/>
            <person name="Laiz L."/>
            <person name="Saiz-Jimenez C."/>
        </authorList>
    </citation>
    <scope>NUCLEOTIDE SEQUENCE [LARGE SCALE GENOMIC DNA]</scope>
    <source>
        <strain evidence="4">DSM 26381</strain>
    </source>
</reference>
<dbReference type="AlphaFoldDB" id="A0A419AAS5"/>
<comment type="similarity">
    <text evidence="1">Belongs to the short-chain dehydrogenases/reductases (SDR) family.</text>
</comment>
<sequence>MPRLEGKRAVIIGAAGKDNLGQVLARRFAAEGAQVTVAGRHQDVLEELAAEIGGHAVTADITRTEDNEALAEAAVARMGGIDIAVNCTGWGLLVPFLDTSRDELERMTRLQFIGPFEFFQSMLRRMADGGSIVQVSSATARIMMDDHAAYMGTKAGMDHVIRCIANEFGARGIRANSVSPGFTASPMTGRAARNEALVGAFAREYPLGRVGTLEDTAEAITWLCTDACFLTGENLQVNGGLTLRRNPTNAEIAGAVRAAKAARAAAE</sequence>
<dbReference type="SUPFAM" id="SSF51735">
    <property type="entry name" value="NAD(P)-binding Rossmann-fold domains"/>
    <property type="match status" value="1"/>
</dbReference>
<comment type="caution">
    <text evidence="3">The sequence shown here is derived from an EMBL/GenBank/DDBJ whole genome shotgun (WGS) entry which is preliminary data.</text>
</comment>
<dbReference type="Pfam" id="PF13561">
    <property type="entry name" value="adh_short_C2"/>
    <property type="match status" value="1"/>
</dbReference>
<accession>A0A419AAS5</accession>
<keyword evidence="4" id="KW-1185">Reference proteome</keyword>
<dbReference type="EMBL" id="QZEW01000011">
    <property type="protein sequence ID" value="RJL20223.1"/>
    <property type="molecule type" value="Genomic_DNA"/>
</dbReference>
<keyword evidence="2" id="KW-0560">Oxidoreductase</keyword>
<evidence type="ECO:0000313" key="4">
    <source>
        <dbReference type="Proteomes" id="UP000283587"/>
    </source>
</evidence>
<dbReference type="OrthoDB" id="20590at2"/>
<evidence type="ECO:0000313" key="3">
    <source>
        <dbReference type="EMBL" id="RJL20223.1"/>
    </source>
</evidence>
<dbReference type="InterPro" id="IPR036291">
    <property type="entry name" value="NAD(P)-bd_dom_sf"/>
</dbReference>
<dbReference type="Gene3D" id="3.40.50.720">
    <property type="entry name" value="NAD(P)-binding Rossmann-like Domain"/>
    <property type="match status" value="1"/>
</dbReference>
<gene>
    <name evidence="3" type="ORF">D3P05_03470</name>
</gene>
<proteinExistence type="inferred from homology"/>